<keyword evidence="2" id="KW-1185">Reference proteome</keyword>
<comment type="caution">
    <text evidence="1">The sequence shown here is derived from an EMBL/GenBank/DDBJ whole genome shotgun (WGS) entry which is preliminary data.</text>
</comment>
<proteinExistence type="predicted"/>
<dbReference type="Proteomes" id="UP001451303">
    <property type="component" value="Unassembled WGS sequence"/>
</dbReference>
<evidence type="ECO:0000313" key="1">
    <source>
        <dbReference type="EMBL" id="KAL0471053.1"/>
    </source>
</evidence>
<evidence type="ECO:0000313" key="2">
    <source>
        <dbReference type="Proteomes" id="UP001451303"/>
    </source>
</evidence>
<organism evidence="1 2">
    <name type="scientific">Neurospora intermedia</name>
    <dbReference type="NCBI Taxonomy" id="5142"/>
    <lineage>
        <taxon>Eukaryota</taxon>
        <taxon>Fungi</taxon>
        <taxon>Dikarya</taxon>
        <taxon>Ascomycota</taxon>
        <taxon>Pezizomycotina</taxon>
        <taxon>Sordariomycetes</taxon>
        <taxon>Sordariomycetidae</taxon>
        <taxon>Sordariales</taxon>
        <taxon>Sordariaceae</taxon>
        <taxon>Neurospora</taxon>
    </lineage>
</organism>
<sequence length="88" mass="10194">MAATSQDWPSACPYPIRCPTQMRFCEKRGYDRNKNSGTSAATELVMEARVILNARIIQHSFRSWFHSSSQGHSFLFQPEPKQFLLERD</sequence>
<accession>A0ABR3DEE2</accession>
<dbReference type="EMBL" id="JAVLET010000004">
    <property type="protein sequence ID" value="KAL0471053.1"/>
    <property type="molecule type" value="Genomic_DNA"/>
</dbReference>
<reference evidence="1 2" key="1">
    <citation type="submission" date="2023-09" db="EMBL/GenBank/DDBJ databases">
        <title>Multi-omics analysis of a traditional fermented food reveals byproduct-associated fungal strains for waste-to-food upcycling.</title>
        <authorList>
            <consortium name="Lawrence Berkeley National Laboratory"/>
            <person name="Rekdal V.M."/>
            <person name="Villalobos-Escobedo J.M."/>
            <person name="Rodriguez-Valeron N."/>
            <person name="Garcia M.O."/>
            <person name="Vasquez D.P."/>
            <person name="Damayanti I."/>
            <person name="Sorensen P.M."/>
            <person name="Baidoo E.E."/>
            <person name="De Carvalho A.C."/>
            <person name="Riley R."/>
            <person name="Lipzen A."/>
            <person name="He G."/>
            <person name="Yan M."/>
            <person name="Haridas S."/>
            <person name="Daum C."/>
            <person name="Yoshinaga Y."/>
            <person name="Ng V."/>
            <person name="Grigoriev I.V."/>
            <person name="Munk R."/>
            <person name="Nuraida L."/>
            <person name="Wijaya C.H."/>
            <person name="Morales P.-C."/>
            <person name="Keasling J.D."/>
        </authorList>
    </citation>
    <scope>NUCLEOTIDE SEQUENCE [LARGE SCALE GENOMIC DNA]</scope>
    <source>
        <strain evidence="1 2">FGSC 2613</strain>
    </source>
</reference>
<protein>
    <submittedName>
        <fullName evidence="1">Uncharacterized protein</fullName>
    </submittedName>
</protein>
<gene>
    <name evidence="1" type="ORF">QR685DRAFT_442103</name>
</gene>
<name>A0ABR3DEE2_NEUIN</name>